<keyword evidence="1" id="KW-0472">Membrane</keyword>
<gene>
    <name evidence="3" type="ORF">EPUS_09093</name>
</gene>
<proteinExistence type="predicted"/>
<dbReference type="OrthoDB" id="4151660at2759"/>
<sequence>MNTLLHISLLCSLTLQSIASDAMVRRQSNDIDSETMPECTKSFCAGLGTIIYGGTGVHCPYTDSDAKTWSRQCFCNLKTPLRCAWICNWNAWMNAEDWYTGNTGCGPQADDLDLKGLPACAEDCLPDALMDAGCITKGRQCFCLNGDMLGCQNSCSHQERAEVATWLEGACNISQQLANQGVEKGSFLEDPSFWATLVDKASVIFGGRGDEGVHKEVVAPPSRTGQPLRWYEIWAVVVLCFTAVAILIGWRVSSHIGRIKSNPAERASLLPTGETL</sequence>
<dbReference type="RefSeq" id="XP_007787774.1">
    <property type="nucleotide sequence ID" value="XM_007789584.1"/>
</dbReference>
<feature type="transmembrane region" description="Helical" evidence="1">
    <location>
        <begin position="230"/>
        <end position="250"/>
    </location>
</feature>
<evidence type="ECO:0008006" key="5">
    <source>
        <dbReference type="Google" id="ProtNLM"/>
    </source>
</evidence>
<keyword evidence="2" id="KW-0732">Signal</keyword>
<keyword evidence="1" id="KW-1133">Transmembrane helix</keyword>
<reference evidence="4" key="1">
    <citation type="journal article" date="2014" name="BMC Genomics">
        <title>Genome characteristics reveal the impact of lichenization on lichen-forming fungus Endocarpon pusillum Hedwig (Verrucariales, Ascomycota).</title>
        <authorList>
            <person name="Wang Y.-Y."/>
            <person name="Liu B."/>
            <person name="Zhang X.-Y."/>
            <person name="Zhou Q.-M."/>
            <person name="Zhang T."/>
            <person name="Li H."/>
            <person name="Yu Y.-F."/>
            <person name="Zhang X.-L."/>
            <person name="Hao X.-Y."/>
            <person name="Wang M."/>
            <person name="Wang L."/>
            <person name="Wei J.-C."/>
        </authorList>
    </citation>
    <scope>NUCLEOTIDE SEQUENCE [LARGE SCALE GENOMIC DNA]</scope>
    <source>
        <strain evidence="4">Z07020 / HMAS-L-300199</strain>
    </source>
</reference>
<feature type="chain" id="PRO_5004611723" description="Extracellular membrane protein CFEM domain-containing protein" evidence="2">
    <location>
        <begin position="20"/>
        <end position="276"/>
    </location>
</feature>
<feature type="signal peptide" evidence="2">
    <location>
        <begin position="1"/>
        <end position="19"/>
    </location>
</feature>
<keyword evidence="4" id="KW-1185">Reference proteome</keyword>
<dbReference type="GeneID" id="19243928"/>
<evidence type="ECO:0000256" key="1">
    <source>
        <dbReference type="SAM" id="Phobius"/>
    </source>
</evidence>
<dbReference type="Proteomes" id="UP000019373">
    <property type="component" value="Unassembled WGS sequence"/>
</dbReference>
<protein>
    <recommendedName>
        <fullName evidence="5">Extracellular membrane protein CFEM domain-containing protein</fullName>
    </recommendedName>
</protein>
<dbReference type="eggNOG" id="ENOG502SVF9">
    <property type="taxonomic scope" value="Eukaryota"/>
</dbReference>
<dbReference type="AlphaFoldDB" id="U1GBG2"/>
<name>U1GBG2_ENDPU</name>
<evidence type="ECO:0000313" key="3">
    <source>
        <dbReference type="EMBL" id="ERF74887.1"/>
    </source>
</evidence>
<evidence type="ECO:0000313" key="4">
    <source>
        <dbReference type="Proteomes" id="UP000019373"/>
    </source>
</evidence>
<dbReference type="OMA" id="TEDWFAN"/>
<evidence type="ECO:0000256" key="2">
    <source>
        <dbReference type="SAM" id="SignalP"/>
    </source>
</evidence>
<organism evidence="3 4">
    <name type="scientific">Endocarpon pusillum (strain Z07020 / HMAS-L-300199)</name>
    <name type="common">Lichen-forming fungus</name>
    <dbReference type="NCBI Taxonomy" id="1263415"/>
    <lineage>
        <taxon>Eukaryota</taxon>
        <taxon>Fungi</taxon>
        <taxon>Dikarya</taxon>
        <taxon>Ascomycota</taxon>
        <taxon>Pezizomycotina</taxon>
        <taxon>Eurotiomycetes</taxon>
        <taxon>Chaetothyriomycetidae</taxon>
        <taxon>Verrucariales</taxon>
        <taxon>Verrucariaceae</taxon>
        <taxon>Endocarpon</taxon>
    </lineage>
</organism>
<accession>U1GBG2</accession>
<dbReference type="EMBL" id="KE720860">
    <property type="protein sequence ID" value="ERF74887.1"/>
    <property type="molecule type" value="Genomic_DNA"/>
</dbReference>
<keyword evidence="1" id="KW-0812">Transmembrane</keyword>
<dbReference type="HOGENOM" id="CLU_085821_0_0_1"/>